<dbReference type="FunFam" id="2.10.25.10:FF:000508">
    <property type="entry name" value="Eyes shut homolog"/>
    <property type="match status" value="1"/>
</dbReference>
<evidence type="ECO:0000256" key="2">
    <source>
        <dbReference type="ARBA" id="ARBA00022729"/>
    </source>
</evidence>
<dbReference type="FunFam" id="2.10.25.10:FF:000012">
    <property type="entry name" value="Delta-like protein"/>
    <property type="match status" value="1"/>
</dbReference>
<dbReference type="GO" id="GO:0005604">
    <property type="term" value="C:basement membrane"/>
    <property type="evidence" value="ECO:0007669"/>
    <property type="project" value="UniProtKB-ARBA"/>
</dbReference>
<dbReference type="SUPFAM" id="SSF57196">
    <property type="entry name" value="EGF/Laminin"/>
    <property type="match status" value="2"/>
</dbReference>
<dbReference type="PROSITE" id="PS00022">
    <property type="entry name" value="EGF_1"/>
    <property type="match status" value="6"/>
</dbReference>
<dbReference type="PANTHER" id="PTHR15036:SF93">
    <property type="entry name" value="EYS PROTEIN"/>
    <property type="match status" value="1"/>
</dbReference>
<evidence type="ECO:0000256" key="1">
    <source>
        <dbReference type="ARBA" id="ARBA00022536"/>
    </source>
</evidence>
<keyword evidence="5 7" id="KW-1015">Disulfide bond</keyword>
<dbReference type="InterPro" id="IPR013320">
    <property type="entry name" value="ConA-like_dom_sf"/>
</dbReference>
<dbReference type="FunFam" id="2.60.120.200:FF:000210">
    <property type="entry name" value="Protein eyes shut homolog"/>
    <property type="match status" value="1"/>
</dbReference>
<gene>
    <name evidence="10" type="ORF">SKAU_G00165010</name>
</gene>
<dbReference type="Pfam" id="PF02210">
    <property type="entry name" value="Laminin_G_2"/>
    <property type="match status" value="3"/>
</dbReference>
<dbReference type="GO" id="GO:0005509">
    <property type="term" value="F:calcium ion binding"/>
    <property type="evidence" value="ECO:0007669"/>
    <property type="project" value="InterPro"/>
</dbReference>
<feature type="domain" description="EGF-like" evidence="9">
    <location>
        <begin position="149"/>
        <end position="185"/>
    </location>
</feature>
<dbReference type="InterPro" id="IPR001791">
    <property type="entry name" value="Laminin_G"/>
</dbReference>
<feature type="disulfide bond" evidence="7">
    <location>
        <begin position="175"/>
        <end position="184"/>
    </location>
</feature>
<evidence type="ECO:0008006" key="12">
    <source>
        <dbReference type="Google" id="ProtNLM"/>
    </source>
</evidence>
<dbReference type="InterPro" id="IPR000742">
    <property type="entry name" value="EGF"/>
</dbReference>
<dbReference type="PROSITE" id="PS50025">
    <property type="entry name" value="LAM_G_DOMAIN"/>
    <property type="match status" value="3"/>
</dbReference>
<feature type="domain" description="EGF-like" evidence="9">
    <location>
        <begin position="758"/>
        <end position="796"/>
    </location>
</feature>
<evidence type="ECO:0000259" key="8">
    <source>
        <dbReference type="PROSITE" id="PS50025"/>
    </source>
</evidence>
<proteinExistence type="predicted"/>
<dbReference type="SMART" id="SM00181">
    <property type="entry name" value="EGF"/>
    <property type="match status" value="6"/>
</dbReference>
<feature type="domain" description="Laminin G" evidence="8">
    <location>
        <begin position="233"/>
        <end position="423"/>
    </location>
</feature>
<dbReference type="FunFam" id="2.10.25.10:FF:000591">
    <property type="entry name" value="Protein eyes shut homolog"/>
    <property type="match status" value="1"/>
</dbReference>
<dbReference type="InterPro" id="IPR050372">
    <property type="entry name" value="Neurexin-related_CASP"/>
</dbReference>
<keyword evidence="3" id="KW-0677">Repeat</keyword>
<dbReference type="FunFam" id="2.10.25.10:FF:000373">
    <property type="entry name" value="sushi, nidogen and EGF-like domain-containing protein 1"/>
    <property type="match status" value="1"/>
</dbReference>
<dbReference type="CDD" id="cd00110">
    <property type="entry name" value="LamG"/>
    <property type="match status" value="3"/>
</dbReference>
<evidence type="ECO:0000313" key="11">
    <source>
        <dbReference type="Proteomes" id="UP001152622"/>
    </source>
</evidence>
<evidence type="ECO:0000259" key="9">
    <source>
        <dbReference type="PROSITE" id="PS50026"/>
    </source>
</evidence>
<dbReference type="Gene3D" id="2.60.120.200">
    <property type="match status" value="4"/>
</dbReference>
<feature type="disulfide bond" evidence="7">
    <location>
        <begin position="767"/>
        <end position="784"/>
    </location>
</feature>
<keyword evidence="6" id="KW-0325">Glycoprotein</keyword>
<feature type="domain" description="Laminin G" evidence="8">
    <location>
        <begin position="801"/>
        <end position="986"/>
    </location>
</feature>
<dbReference type="EMBL" id="JAINUF010000005">
    <property type="protein sequence ID" value="KAJ8359976.1"/>
    <property type="molecule type" value="Genomic_DNA"/>
</dbReference>
<feature type="domain" description="EGF-like" evidence="9">
    <location>
        <begin position="424"/>
        <end position="460"/>
    </location>
</feature>
<feature type="disulfide bond" evidence="7">
    <location>
        <begin position="786"/>
        <end position="795"/>
    </location>
</feature>
<feature type="domain" description="EGF-like" evidence="9">
    <location>
        <begin position="186"/>
        <end position="222"/>
    </location>
</feature>
<feature type="domain" description="EGF-like" evidence="9">
    <location>
        <begin position="720"/>
        <end position="757"/>
    </location>
</feature>
<feature type="domain" description="Laminin G" evidence="8">
    <location>
        <begin position="540"/>
        <end position="724"/>
    </location>
</feature>
<dbReference type="Proteomes" id="UP001152622">
    <property type="component" value="Chromosome 5"/>
</dbReference>
<evidence type="ECO:0000256" key="4">
    <source>
        <dbReference type="ARBA" id="ARBA00022837"/>
    </source>
</evidence>
<comment type="caution">
    <text evidence="10">The sequence shown here is derived from an EMBL/GenBank/DDBJ whole genome shotgun (WGS) entry which is preliminary data.</text>
</comment>
<dbReference type="PROSITE" id="PS01186">
    <property type="entry name" value="EGF_2"/>
    <property type="match status" value="2"/>
</dbReference>
<dbReference type="FunFam" id="2.60.120.200:FF:000183">
    <property type="entry name" value="Protein eyes shut homolog"/>
    <property type="match status" value="1"/>
</dbReference>
<feature type="disulfide bond" evidence="7">
    <location>
        <begin position="493"/>
        <end position="502"/>
    </location>
</feature>
<name>A0A9Q1FJF5_SYNKA</name>
<dbReference type="InterPro" id="IPR001881">
    <property type="entry name" value="EGF-like_Ca-bd_dom"/>
</dbReference>
<dbReference type="SMART" id="SM00179">
    <property type="entry name" value="EGF_CA"/>
    <property type="match status" value="5"/>
</dbReference>
<feature type="disulfide bond" evidence="7">
    <location>
        <begin position="212"/>
        <end position="221"/>
    </location>
</feature>
<dbReference type="Gene3D" id="2.10.25.10">
    <property type="entry name" value="Laminin"/>
    <property type="match status" value="6"/>
</dbReference>
<evidence type="ECO:0000256" key="5">
    <source>
        <dbReference type="ARBA" id="ARBA00023157"/>
    </source>
</evidence>
<keyword evidence="4" id="KW-0106">Calcium</keyword>
<dbReference type="OrthoDB" id="283575at2759"/>
<dbReference type="SUPFAM" id="SSF49899">
    <property type="entry name" value="Concanavalin A-like lectins/glucanases"/>
    <property type="match status" value="4"/>
</dbReference>
<dbReference type="InterPro" id="IPR013032">
    <property type="entry name" value="EGF-like_CS"/>
</dbReference>
<keyword evidence="1 7" id="KW-0245">EGF-like domain</keyword>
<feature type="disulfide bond" evidence="7">
    <location>
        <begin position="450"/>
        <end position="459"/>
    </location>
</feature>
<feature type="disulfide bond" evidence="7">
    <location>
        <begin position="747"/>
        <end position="756"/>
    </location>
</feature>
<dbReference type="Pfam" id="PF12661">
    <property type="entry name" value="hEGF"/>
    <property type="match status" value="1"/>
</dbReference>
<keyword evidence="11" id="KW-1185">Reference proteome</keyword>
<protein>
    <recommendedName>
        <fullName evidence="12">Protein eyes shut homolog</fullName>
    </recommendedName>
</protein>
<reference evidence="10" key="1">
    <citation type="journal article" date="2023" name="Science">
        <title>Genome structures resolve the early diversification of teleost fishes.</title>
        <authorList>
            <person name="Parey E."/>
            <person name="Louis A."/>
            <person name="Montfort J."/>
            <person name="Bouchez O."/>
            <person name="Roques C."/>
            <person name="Iampietro C."/>
            <person name="Lluch J."/>
            <person name="Castinel A."/>
            <person name="Donnadieu C."/>
            <person name="Desvignes T."/>
            <person name="Floi Bucao C."/>
            <person name="Jouanno E."/>
            <person name="Wen M."/>
            <person name="Mejri S."/>
            <person name="Dirks R."/>
            <person name="Jansen H."/>
            <person name="Henkel C."/>
            <person name="Chen W.J."/>
            <person name="Zahm M."/>
            <person name="Cabau C."/>
            <person name="Klopp C."/>
            <person name="Thompson A.W."/>
            <person name="Robinson-Rechavi M."/>
            <person name="Braasch I."/>
            <person name="Lecointre G."/>
            <person name="Bobe J."/>
            <person name="Postlethwait J.H."/>
            <person name="Berthelot C."/>
            <person name="Roest Crollius H."/>
            <person name="Guiguen Y."/>
        </authorList>
    </citation>
    <scope>NUCLEOTIDE SEQUENCE</scope>
    <source>
        <strain evidence="10">WJC10195</strain>
    </source>
</reference>
<dbReference type="SMART" id="SM00282">
    <property type="entry name" value="LamG"/>
    <property type="match status" value="3"/>
</dbReference>
<sequence>MSNPKLGRRILVIVSYTCSWRTADLLPSLVVAGTNVLMVKAGQNIGWERLTPIMIRYCLPVSEDGGYCGIEIVVDDGTSNRRHKKFSHPMSQVSFGPMFLGGIPSHSERHKCAGPENGLQGCIRELQVNSRELFIVDEAVRGKNIQNCNTPICQHQPCQNGGTCISDAESWFCRCPTLYSGKLCQFSTCQRSPCGHGGTCVPRSGQEAVCLCPYGRAGILCEEAINITRPSFNGTDEFGFTSFMAYSTLPGISFFYEFQVKLTFSNNDSALRDNLILFFGQKGQGINGDDFLVLGVRNGRIVHKFNLGSGVRTIVSDRIVHGIGIHTVRFGRSLRTGWLKVDDQTNKTGSSPGQLVGLNVFSQLYVGGYSEYTPELLPWGSRFQNGFQGCIFDLRFRTRREGQFRAPGRPEDHPNSGRSVGQCGVTPCAVIQCQNGGTCVDSGSTVYCRCPLGWKGALCSETASVCDAEYSPPPLCARGSTCVPLPQGYTCQCPLGTAGQYCQQGVSIRRPVGDMLTLHRTKPCSLCTDSQRATTLAISDPSFSGNRSSWMSFSAVGGLRHRTDLQLQFQTRSPEGIMFYTAQRLSARAGDFFCVSLTSGFVQLRYSLGDAVVMVQSAARVDTSGGTWHTVQTGRDGSRGYLLLDGEEVRGNSTGGMTALDVATDIFVGGVPALDTVSSCAVEDEPTGFSGCIREVVLNDRRLELTEAGASGGTDVGDCDGTACGHEVCQHGAHCSPLGHHGFVCSCPPLWTGPTCNQSIFCTDGSCQHGSLCVPDVAATSYTCLCPLGWQGKHCDRRVSLMTAQFVGNSYLRYRDPKHDTRDLKHMKVSFSFSAGSADGLMLWVGQAEAENDDHLAVGLHGGHLRIAVNLGERISLPITYRAVTVCCHQWHHFSLDHNRTVIQVSLDGQRVIFEDVDLFERYVAINHGGVFYFGGFELHRDVAIVTDGLFDQGFVGKVKDVVLYQDISKVQFLQNSEGFNVYTGDE</sequence>
<organism evidence="10 11">
    <name type="scientific">Synaphobranchus kaupii</name>
    <name type="common">Kaup's arrowtooth eel</name>
    <dbReference type="NCBI Taxonomy" id="118154"/>
    <lineage>
        <taxon>Eukaryota</taxon>
        <taxon>Metazoa</taxon>
        <taxon>Chordata</taxon>
        <taxon>Craniata</taxon>
        <taxon>Vertebrata</taxon>
        <taxon>Euteleostomi</taxon>
        <taxon>Actinopterygii</taxon>
        <taxon>Neopterygii</taxon>
        <taxon>Teleostei</taxon>
        <taxon>Anguilliformes</taxon>
        <taxon>Synaphobranchidae</taxon>
        <taxon>Synaphobranchus</taxon>
    </lineage>
</organism>
<dbReference type="PROSITE" id="PS50026">
    <property type="entry name" value="EGF_3"/>
    <property type="match status" value="6"/>
</dbReference>
<dbReference type="GO" id="GO:0048589">
    <property type="term" value="P:developmental growth"/>
    <property type="evidence" value="ECO:0007669"/>
    <property type="project" value="UniProtKB-ARBA"/>
</dbReference>
<dbReference type="Pfam" id="PF00008">
    <property type="entry name" value="EGF"/>
    <property type="match status" value="3"/>
</dbReference>
<evidence type="ECO:0000256" key="6">
    <source>
        <dbReference type="ARBA" id="ARBA00023180"/>
    </source>
</evidence>
<dbReference type="AlphaFoldDB" id="A0A9Q1FJF5"/>
<comment type="caution">
    <text evidence="7">Lacks conserved residue(s) required for the propagation of feature annotation.</text>
</comment>
<keyword evidence="2" id="KW-0732">Signal</keyword>
<evidence type="ECO:0000256" key="3">
    <source>
        <dbReference type="ARBA" id="ARBA00022737"/>
    </source>
</evidence>
<evidence type="ECO:0000256" key="7">
    <source>
        <dbReference type="PROSITE-ProRule" id="PRU00076"/>
    </source>
</evidence>
<dbReference type="CDD" id="cd00054">
    <property type="entry name" value="EGF_CA"/>
    <property type="match status" value="5"/>
</dbReference>
<dbReference type="Pfam" id="PF00054">
    <property type="entry name" value="Laminin_G_1"/>
    <property type="match status" value="1"/>
</dbReference>
<accession>A0A9Q1FJF5</accession>
<evidence type="ECO:0000313" key="10">
    <source>
        <dbReference type="EMBL" id="KAJ8359976.1"/>
    </source>
</evidence>
<dbReference type="PANTHER" id="PTHR15036">
    <property type="entry name" value="PIKACHURIN-LIKE PROTEIN"/>
    <property type="match status" value="1"/>
</dbReference>
<feature type="domain" description="EGF-like" evidence="9">
    <location>
        <begin position="462"/>
        <end position="503"/>
    </location>
</feature>